<dbReference type="InterPro" id="IPR036291">
    <property type="entry name" value="NAD(P)-bd_dom_sf"/>
</dbReference>
<protein>
    <recommendedName>
        <fullName evidence="3">Ketoreductase domain-containing protein</fullName>
    </recommendedName>
</protein>
<gene>
    <name evidence="4" type="ORF">ASPACDRAFT_41794</name>
</gene>
<dbReference type="GO" id="GO:0005737">
    <property type="term" value="C:cytoplasm"/>
    <property type="evidence" value="ECO:0007669"/>
    <property type="project" value="TreeGrafter"/>
</dbReference>
<dbReference type="GeneID" id="30974801"/>
<reference evidence="5" key="1">
    <citation type="journal article" date="2017" name="Genome Biol.">
        <title>Comparative genomics reveals high biological diversity and specific adaptations in the industrially and medically important fungal genus Aspergillus.</title>
        <authorList>
            <person name="de Vries R.P."/>
            <person name="Riley R."/>
            <person name="Wiebenga A."/>
            <person name="Aguilar-Osorio G."/>
            <person name="Amillis S."/>
            <person name="Uchima C.A."/>
            <person name="Anderluh G."/>
            <person name="Asadollahi M."/>
            <person name="Askin M."/>
            <person name="Barry K."/>
            <person name="Battaglia E."/>
            <person name="Bayram O."/>
            <person name="Benocci T."/>
            <person name="Braus-Stromeyer S.A."/>
            <person name="Caldana C."/>
            <person name="Canovas D."/>
            <person name="Cerqueira G.C."/>
            <person name="Chen F."/>
            <person name="Chen W."/>
            <person name="Choi C."/>
            <person name="Clum A."/>
            <person name="Dos Santos R.A."/>
            <person name="Damasio A.R."/>
            <person name="Diallinas G."/>
            <person name="Emri T."/>
            <person name="Fekete E."/>
            <person name="Flipphi M."/>
            <person name="Freyberg S."/>
            <person name="Gallo A."/>
            <person name="Gournas C."/>
            <person name="Habgood R."/>
            <person name="Hainaut M."/>
            <person name="Harispe M.L."/>
            <person name="Henrissat B."/>
            <person name="Hilden K.S."/>
            <person name="Hope R."/>
            <person name="Hossain A."/>
            <person name="Karabika E."/>
            <person name="Karaffa L."/>
            <person name="Karanyi Z."/>
            <person name="Krasevec N."/>
            <person name="Kuo A."/>
            <person name="Kusch H."/>
            <person name="LaButti K."/>
            <person name="Lagendijk E.L."/>
            <person name="Lapidus A."/>
            <person name="Levasseur A."/>
            <person name="Lindquist E."/>
            <person name="Lipzen A."/>
            <person name="Logrieco A.F."/>
            <person name="MacCabe A."/>
            <person name="Maekelae M.R."/>
            <person name="Malavazi I."/>
            <person name="Melin P."/>
            <person name="Meyer V."/>
            <person name="Mielnichuk N."/>
            <person name="Miskei M."/>
            <person name="Molnar A.P."/>
            <person name="Mule G."/>
            <person name="Ngan C.Y."/>
            <person name="Orejas M."/>
            <person name="Orosz E."/>
            <person name="Ouedraogo J.P."/>
            <person name="Overkamp K.M."/>
            <person name="Park H.-S."/>
            <person name="Perrone G."/>
            <person name="Piumi F."/>
            <person name="Punt P.J."/>
            <person name="Ram A.F."/>
            <person name="Ramon A."/>
            <person name="Rauscher S."/>
            <person name="Record E."/>
            <person name="Riano-Pachon D.M."/>
            <person name="Robert V."/>
            <person name="Roehrig J."/>
            <person name="Ruller R."/>
            <person name="Salamov A."/>
            <person name="Salih N.S."/>
            <person name="Samson R.A."/>
            <person name="Sandor E."/>
            <person name="Sanguinetti M."/>
            <person name="Schuetze T."/>
            <person name="Sepcic K."/>
            <person name="Shelest E."/>
            <person name="Sherlock G."/>
            <person name="Sophianopoulou V."/>
            <person name="Squina F.M."/>
            <person name="Sun H."/>
            <person name="Susca A."/>
            <person name="Todd R.B."/>
            <person name="Tsang A."/>
            <person name="Unkles S.E."/>
            <person name="van de Wiele N."/>
            <person name="van Rossen-Uffink D."/>
            <person name="Oliveira J.V."/>
            <person name="Vesth T.C."/>
            <person name="Visser J."/>
            <person name="Yu J.-H."/>
            <person name="Zhou M."/>
            <person name="Andersen M.R."/>
            <person name="Archer D.B."/>
            <person name="Baker S.E."/>
            <person name="Benoit I."/>
            <person name="Brakhage A.A."/>
            <person name="Braus G.H."/>
            <person name="Fischer R."/>
            <person name="Frisvad J.C."/>
            <person name="Goldman G.H."/>
            <person name="Houbraken J."/>
            <person name="Oakley B."/>
            <person name="Pocsi I."/>
            <person name="Scazzocchio C."/>
            <person name="Seiboth B."/>
            <person name="vanKuyk P.A."/>
            <person name="Wortman J."/>
            <person name="Dyer P.S."/>
            <person name="Grigoriev I.V."/>
        </authorList>
    </citation>
    <scope>NUCLEOTIDE SEQUENCE [LARGE SCALE GENOMIC DNA]</scope>
    <source>
        <strain evidence="5">ATCC 16872 / CBS 172.66 / WB 5094</strain>
    </source>
</reference>
<evidence type="ECO:0000259" key="3">
    <source>
        <dbReference type="SMART" id="SM00822"/>
    </source>
</evidence>
<dbReference type="PANTHER" id="PTHR44229">
    <property type="entry name" value="15-HYDROXYPROSTAGLANDIN DEHYDROGENASE [NAD(+)]"/>
    <property type="match status" value="1"/>
</dbReference>
<dbReference type="EMBL" id="KV878974">
    <property type="protein sequence ID" value="OJK01533.1"/>
    <property type="molecule type" value="Genomic_DNA"/>
</dbReference>
<dbReference type="OMA" id="TGKCYMV"/>
<proteinExistence type="inferred from homology"/>
<dbReference type="RefSeq" id="XP_020057872.1">
    <property type="nucleotide sequence ID" value="XM_020200987.1"/>
</dbReference>
<comment type="similarity">
    <text evidence="1">Belongs to the short-chain dehydrogenases/reductases (SDR) family.</text>
</comment>
<organism evidence="4 5">
    <name type="scientific">Aspergillus aculeatus (strain ATCC 16872 / CBS 172.66 / WB 5094)</name>
    <dbReference type="NCBI Taxonomy" id="690307"/>
    <lineage>
        <taxon>Eukaryota</taxon>
        <taxon>Fungi</taxon>
        <taxon>Dikarya</taxon>
        <taxon>Ascomycota</taxon>
        <taxon>Pezizomycotina</taxon>
        <taxon>Eurotiomycetes</taxon>
        <taxon>Eurotiomycetidae</taxon>
        <taxon>Eurotiales</taxon>
        <taxon>Aspergillaceae</taxon>
        <taxon>Aspergillus</taxon>
        <taxon>Aspergillus subgen. Circumdati</taxon>
    </lineage>
</organism>
<evidence type="ECO:0000256" key="1">
    <source>
        <dbReference type="ARBA" id="ARBA00006484"/>
    </source>
</evidence>
<dbReference type="GO" id="GO:0016616">
    <property type="term" value="F:oxidoreductase activity, acting on the CH-OH group of donors, NAD or NADP as acceptor"/>
    <property type="evidence" value="ECO:0007669"/>
    <property type="project" value="TreeGrafter"/>
</dbReference>
<evidence type="ECO:0000313" key="5">
    <source>
        <dbReference type="Proteomes" id="UP000184546"/>
    </source>
</evidence>
<dbReference type="PANTHER" id="PTHR44229:SF4">
    <property type="entry name" value="15-HYDROXYPROSTAGLANDIN DEHYDROGENASE [NAD(+)]"/>
    <property type="match status" value="1"/>
</dbReference>
<dbReference type="AlphaFoldDB" id="A0A1L9WZD8"/>
<evidence type="ECO:0000256" key="2">
    <source>
        <dbReference type="ARBA" id="ARBA00023002"/>
    </source>
</evidence>
<keyword evidence="2" id="KW-0560">Oxidoreductase</keyword>
<dbReference type="Gene3D" id="3.40.50.720">
    <property type="entry name" value="NAD(P)-binding Rossmann-like Domain"/>
    <property type="match status" value="1"/>
</dbReference>
<name>A0A1L9WZD8_ASPA1</name>
<dbReference type="InterPro" id="IPR057326">
    <property type="entry name" value="KR_dom"/>
</dbReference>
<accession>A0A1L9WZD8</accession>
<dbReference type="Pfam" id="PF00106">
    <property type="entry name" value="adh_short"/>
    <property type="match status" value="1"/>
</dbReference>
<dbReference type="Proteomes" id="UP000184546">
    <property type="component" value="Unassembled WGS sequence"/>
</dbReference>
<feature type="domain" description="Ketoreductase" evidence="3">
    <location>
        <begin position="17"/>
        <end position="209"/>
    </location>
</feature>
<dbReference type="STRING" id="690307.A0A1L9WZD8"/>
<evidence type="ECO:0000313" key="4">
    <source>
        <dbReference type="EMBL" id="OJK01533.1"/>
    </source>
</evidence>
<sequence>MQEFEIEPALLSQAAGQTVIVTGAANGIGAVTATLFNHHGANVILSDLASLEGTAAALIQTFSWPERAVFVAADVLDWGQMKRLFHETVRIFGEVNIVIANAGVMESHPVLDLDNVDENGDLRESTEGFRVIDINLKGTLNTLRLAMHHMRNKHHPSGSIVLLASTSGYFGGTGVAAYVASKHGIVGLLRASQTTAQQYGIRINAVAPFFTPTRITAGFSEKWLEAGLEANTPQRVADVIGQVAMDSNRKGSCVLVAGNYLREMESTRTGMLAPWLGEDVAKFMTSAMQFFQDIGGYVLPKYH</sequence>
<keyword evidence="5" id="KW-1185">Reference proteome</keyword>
<dbReference type="PRINTS" id="PR00081">
    <property type="entry name" value="GDHRDH"/>
</dbReference>
<dbReference type="OrthoDB" id="5371740at2759"/>
<dbReference type="SMART" id="SM00822">
    <property type="entry name" value="PKS_KR"/>
    <property type="match status" value="1"/>
</dbReference>
<dbReference type="SUPFAM" id="SSF51735">
    <property type="entry name" value="NAD(P)-binding Rossmann-fold domains"/>
    <property type="match status" value="1"/>
</dbReference>
<dbReference type="InterPro" id="IPR002347">
    <property type="entry name" value="SDR_fam"/>
</dbReference>
<dbReference type="VEuPathDB" id="FungiDB:ASPACDRAFT_41794"/>